<evidence type="ECO:0000313" key="3">
    <source>
        <dbReference type="EMBL" id="HER95846.1"/>
    </source>
</evidence>
<dbReference type="InterPro" id="IPR032623">
    <property type="entry name" value="FecR_N"/>
</dbReference>
<evidence type="ECO:0000259" key="2">
    <source>
        <dbReference type="Pfam" id="PF16220"/>
    </source>
</evidence>
<feature type="region of interest" description="Disordered" evidence="1">
    <location>
        <begin position="73"/>
        <end position="99"/>
    </location>
</feature>
<comment type="caution">
    <text evidence="3">The sequence shown here is derived from an EMBL/GenBank/DDBJ whole genome shotgun (WGS) entry which is preliminary data.</text>
</comment>
<sequence>MERPLSWQNLVDCLAGEAPDKLQQRVQQWRLADPRHEAVWQALQQLWEATAVATSPNPAMLEQRWQELLRKMRQRGLPLPGSEPSPTKKPCKGCDAQGS</sequence>
<dbReference type="AlphaFoldDB" id="A0A7V2B036"/>
<proteinExistence type="predicted"/>
<evidence type="ECO:0000256" key="1">
    <source>
        <dbReference type="SAM" id="MobiDB-lite"/>
    </source>
</evidence>
<organism evidence="3">
    <name type="scientific">Rhodothermus marinus</name>
    <name type="common">Rhodothermus obamensis</name>
    <dbReference type="NCBI Taxonomy" id="29549"/>
    <lineage>
        <taxon>Bacteria</taxon>
        <taxon>Pseudomonadati</taxon>
        <taxon>Rhodothermota</taxon>
        <taxon>Rhodothermia</taxon>
        <taxon>Rhodothermales</taxon>
        <taxon>Rhodothermaceae</taxon>
        <taxon>Rhodothermus</taxon>
    </lineage>
</organism>
<dbReference type="EMBL" id="DSGB01000004">
    <property type="protein sequence ID" value="HER95846.1"/>
    <property type="molecule type" value="Genomic_DNA"/>
</dbReference>
<name>A0A7V2B036_RHOMR</name>
<protein>
    <submittedName>
        <fullName evidence="3">DUF4880 domain-containing protein</fullName>
    </submittedName>
</protein>
<gene>
    <name evidence="3" type="ORF">ENO59_04940</name>
</gene>
<accession>A0A7V2B036</accession>
<reference evidence="3" key="1">
    <citation type="journal article" date="2020" name="mSystems">
        <title>Genome- and Community-Level Interaction Insights into Carbon Utilization and Element Cycling Functions of Hydrothermarchaeota in Hydrothermal Sediment.</title>
        <authorList>
            <person name="Zhou Z."/>
            <person name="Liu Y."/>
            <person name="Xu W."/>
            <person name="Pan J."/>
            <person name="Luo Z.H."/>
            <person name="Li M."/>
        </authorList>
    </citation>
    <scope>NUCLEOTIDE SEQUENCE [LARGE SCALE GENOMIC DNA]</scope>
    <source>
        <strain evidence="3">SpSt-143</strain>
    </source>
</reference>
<dbReference type="Pfam" id="PF16220">
    <property type="entry name" value="DUF4880"/>
    <property type="match status" value="1"/>
</dbReference>
<feature type="domain" description="FecR N-terminal" evidence="2">
    <location>
        <begin position="15"/>
        <end position="46"/>
    </location>
</feature>